<reference evidence="2" key="2">
    <citation type="submission" date="2016-02" db="EMBL/GenBank/DDBJ databases">
        <title>Draft genome sequence of five rapidly growing Mycobacterium species.</title>
        <authorList>
            <person name="Katahira K."/>
            <person name="Gotou Y."/>
            <person name="Iida K."/>
            <person name="Ogura Y."/>
            <person name="Hayashi T."/>
        </authorList>
    </citation>
    <scope>NUCLEOTIDE SEQUENCE [LARGE SCALE GENOMIC DNA]</scope>
    <source>
        <strain evidence="2">JCM15298</strain>
    </source>
</reference>
<protein>
    <submittedName>
        <fullName evidence="1">Putative hydrolase</fullName>
    </submittedName>
</protein>
<dbReference type="GO" id="GO:0016787">
    <property type="term" value="F:hydrolase activity"/>
    <property type="evidence" value="ECO:0007669"/>
    <property type="project" value="UniProtKB-KW"/>
</dbReference>
<accession>A0A117I9K9</accession>
<keyword evidence="2" id="KW-1185">Reference proteome</keyword>
<dbReference type="STRING" id="228230.RMCC_1856"/>
<gene>
    <name evidence="1" type="ORF">RMCC_1856</name>
</gene>
<evidence type="ECO:0000313" key="1">
    <source>
        <dbReference type="EMBL" id="GAS94890.1"/>
    </source>
</evidence>
<comment type="caution">
    <text evidence="1">The sequence shown here is derived from an EMBL/GenBank/DDBJ whole genome shotgun (WGS) entry which is preliminary data.</text>
</comment>
<dbReference type="Proteomes" id="UP000069443">
    <property type="component" value="Unassembled WGS sequence"/>
</dbReference>
<dbReference type="AlphaFoldDB" id="A0A117I9K9"/>
<keyword evidence="1" id="KW-0378">Hydrolase</keyword>
<organism evidence="1 2">
    <name type="scientific">Mycolicibacterium canariasense</name>
    <name type="common">Mycobacterium canariasense</name>
    <dbReference type="NCBI Taxonomy" id="228230"/>
    <lineage>
        <taxon>Bacteria</taxon>
        <taxon>Bacillati</taxon>
        <taxon>Actinomycetota</taxon>
        <taxon>Actinomycetes</taxon>
        <taxon>Mycobacteriales</taxon>
        <taxon>Mycobacteriaceae</taxon>
        <taxon>Mycolicibacterium</taxon>
    </lineage>
</organism>
<reference evidence="2" key="1">
    <citation type="journal article" date="2016" name="Genome Announc.">
        <title>Draft Genome Sequences of Five Rapidly Growing Mycobacterium Species, M. thermoresistibile, M. fortuitum subsp. acetamidolyticum, M. canariasense, M. brisbanense, and M. novocastrense.</title>
        <authorList>
            <person name="Katahira K."/>
            <person name="Ogura Y."/>
            <person name="Gotoh Y."/>
            <person name="Hayashi T."/>
        </authorList>
    </citation>
    <scope>NUCLEOTIDE SEQUENCE [LARGE SCALE GENOMIC DNA]</scope>
    <source>
        <strain evidence="2">JCM15298</strain>
    </source>
</reference>
<proteinExistence type="predicted"/>
<evidence type="ECO:0000313" key="2">
    <source>
        <dbReference type="Proteomes" id="UP000069443"/>
    </source>
</evidence>
<dbReference type="EMBL" id="BCSY01000035">
    <property type="protein sequence ID" value="GAS94890.1"/>
    <property type="molecule type" value="Genomic_DNA"/>
</dbReference>
<sequence>MADGRRLIELAELLDAKNADAPRNGAATGVLAVLDADVQEWLHARSVRPVAKVGGANTAAALRLAGMAVQETKGRIDALARSDGPTDTRAELIRSAASALEDVLELTGARVGLPVG</sequence>
<name>A0A117I9K9_MYCCR</name>